<gene>
    <name evidence="2" type="ORF">S01H4_37048</name>
</gene>
<dbReference type="AlphaFoldDB" id="X1DL67"/>
<name>X1DL67_9ZZZZ</name>
<feature type="compositionally biased region" description="Low complexity" evidence="1">
    <location>
        <begin position="71"/>
        <end position="106"/>
    </location>
</feature>
<proteinExistence type="predicted"/>
<evidence type="ECO:0000256" key="1">
    <source>
        <dbReference type="SAM" id="MobiDB-lite"/>
    </source>
</evidence>
<dbReference type="EMBL" id="BART01019863">
    <property type="protein sequence ID" value="GAG97166.1"/>
    <property type="molecule type" value="Genomic_DNA"/>
</dbReference>
<feature type="non-terminal residue" evidence="2">
    <location>
        <position position="106"/>
    </location>
</feature>
<comment type="caution">
    <text evidence="2">The sequence shown here is derived from an EMBL/GenBank/DDBJ whole genome shotgun (WGS) entry which is preliminary data.</text>
</comment>
<organism evidence="2">
    <name type="scientific">marine sediment metagenome</name>
    <dbReference type="NCBI Taxonomy" id="412755"/>
    <lineage>
        <taxon>unclassified sequences</taxon>
        <taxon>metagenomes</taxon>
        <taxon>ecological metagenomes</taxon>
    </lineage>
</organism>
<protein>
    <submittedName>
        <fullName evidence="2">Uncharacterized protein</fullName>
    </submittedName>
</protein>
<feature type="region of interest" description="Disordered" evidence="1">
    <location>
        <begin position="57"/>
        <end position="106"/>
    </location>
</feature>
<sequence>MTEINIKKVVSEVYEFSCPYCSKVIKRTSKPMIDSASTKHIVHKHWDVMLKEGERNIKNSNAGVSSGVPIESSPEQSSEQPQEQSSELSPKSSPELSPELSPEQTP</sequence>
<accession>X1DL67</accession>
<reference evidence="2" key="1">
    <citation type="journal article" date="2014" name="Front. Microbiol.">
        <title>High frequency of phylogenetically diverse reductive dehalogenase-homologous genes in deep subseafloor sedimentary metagenomes.</title>
        <authorList>
            <person name="Kawai M."/>
            <person name="Futagami T."/>
            <person name="Toyoda A."/>
            <person name="Takaki Y."/>
            <person name="Nishi S."/>
            <person name="Hori S."/>
            <person name="Arai W."/>
            <person name="Tsubouchi T."/>
            <person name="Morono Y."/>
            <person name="Uchiyama I."/>
            <person name="Ito T."/>
            <person name="Fujiyama A."/>
            <person name="Inagaki F."/>
            <person name="Takami H."/>
        </authorList>
    </citation>
    <scope>NUCLEOTIDE SEQUENCE</scope>
    <source>
        <strain evidence="2">Expedition CK06-06</strain>
    </source>
</reference>
<evidence type="ECO:0000313" key="2">
    <source>
        <dbReference type="EMBL" id="GAG97166.1"/>
    </source>
</evidence>